<proteinExistence type="predicted"/>
<keyword evidence="3" id="KW-1185">Reference proteome</keyword>
<name>A0A1R3HTU8_9ROSI</name>
<gene>
    <name evidence="2" type="ORF">COLO4_27004</name>
</gene>
<organism evidence="2 3">
    <name type="scientific">Corchorus olitorius</name>
    <dbReference type="NCBI Taxonomy" id="93759"/>
    <lineage>
        <taxon>Eukaryota</taxon>
        <taxon>Viridiplantae</taxon>
        <taxon>Streptophyta</taxon>
        <taxon>Embryophyta</taxon>
        <taxon>Tracheophyta</taxon>
        <taxon>Spermatophyta</taxon>
        <taxon>Magnoliopsida</taxon>
        <taxon>eudicotyledons</taxon>
        <taxon>Gunneridae</taxon>
        <taxon>Pentapetalae</taxon>
        <taxon>rosids</taxon>
        <taxon>malvids</taxon>
        <taxon>Malvales</taxon>
        <taxon>Malvaceae</taxon>
        <taxon>Grewioideae</taxon>
        <taxon>Apeibeae</taxon>
        <taxon>Corchorus</taxon>
    </lineage>
</organism>
<feature type="compositionally biased region" description="Acidic residues" evidence="1">
    <location>
        <begin position="251"/>
        <end position="262"/>
    </location>
</feature>
<sequence>MNIEFFQLFRPPYYPVSPYFFHVTGPEGASLPVYEPELVGTPANGYIINYRPFNDFTVDGSLDGGLTAGIIMYKPLLIYDATFSPRALLYIQDGAYPTPYLRHAHSLNQNLPENHADVGNAQNFPNPQNYAILQNFYKNLQNQNLPENRADMGNAQNFPNPQNFVILNFDQNLQNQNLPENHADVGNAQNFPNPQNFHQNLQNQNLPENHADVGGIVGLNNPQNFLLNNNNEEESVNFAPDNNDNNNGIEHEEESVDDNYMN</sequence>
<evidence type="ECO:0000313" key="3">
    <source>
        <dbReference type="Proteomes" id="UP000187203"/>
    </source>
</evidence>
<evidence type="ECO:0000256" key="1">
    <source>
        <dbReference type="SAM" id="MobiDB-lite"/>
    </source>
</evidence>
<reference evidence="3" key="1">
    <citation type="submission" date="2013-09" db="EMBL/GenBank/DDBJ databases">
        <title>Corchorus olitorius genome sequencing.</title>
        <authorList>
            <person name="Alam M."/>
            <person name="Haque M.S."/>
            <person name="Islam M.S."/>
            <person name="Emdad E.M."/>
            <person name="Islam M.M."/>
            <person name="Ahmed B."/>
            <person name="Halim A."/>
            <person name="Hossen Q.M.M."/>
            <person name="Hossain M.Z."/>
            <person name="Ahmed R."/>
            <person name="Khan M.M."/>
            <person name="Islam R."/>
            <person name="Rashid M.M."/>
            <person name="Khan S.A."/>
            <person name="Rahman M.S."/>
            <person name="Alam M."/>
            <person name="Yahiya A.S."/>
            <person name="Khan M.S."/>
            <person name="Azam M.S."/>
            <person name="Haque T."/>
            <person name="Lashkar M.Z.H."/>
            <person name="Akhand A.I."/>
            <person name="Morshed G."/>
            <person name="Roy S."/>
            <person name="Uddin K.S."/>
            <person name="Rabeya T."/>
            <person name="Hossain A.S."/>
            <person name="Chowdhury A."/>
            <person name="Snigdha A.R."/>
            <person name="Mortoza M.S."/>
            <person name="Matin S.A."/>
            <person name="Hoque S.M.E."/>
            <person name="Islam M.K."/>
            <person name="Roy D.K."/>
            <person name="Haider R."/>
            <person name="Moosa M.M."/>
            <person name="Elias S.M."/>
            <person name="Hasan A.M."/>
            <person name="Jahan S."/>
            <person name="Shafiuddin M."/>
            <person name="Mahmood N."/>
            <person name="Shommy N.S."/>
        </authorList>
    </citation>
    <scope>NUCLEOTIDE SEQUENCE [LARGE SCALE GENOMIC DNA]</scope>
    <source>
        <strain evidence="3">cv. O-4</strain>
    </source>
</reference>
<dbReference type="OrthoDB" id="10436247at2759"/>
<comment type="caution">
    <text evidence="2">The sequence shown here is derived from an EMBL/GenBank/DDBJ whole genome shotgun (WGS) entry which is preliminary data.</text>
</comment>
<feature type="region of interest" description="Disordered" evidence="1">
    <location>
        <begin position="234"/>
        <end position="262"/>
    </location>
</feature>
<evidence type="ECO:0000313" key="2">
    <source>
        <dbReference type="EMBL" id="OMO73601.1"/>
    </source>
</evidence>
<accession>A0A1R3HTU8</accession>
<dbReference type="EMBL" id="AWUE01019415">
    <property type="protein sequence ID" value="OMO73601.1"/>
    <property type="molecule type" value="Genomic_DNA"/>
</dbReference>
<dbReference type="AlphaFoldDB" id="A0A1R3HTU8"/>
<protein>
    <submittedName>
        <fullName evidence="2">Uncharacterized protein</fullName>
    </submittedName>
</protein>
<dbReference type="Proteomes" id="UP000187203">
    <property type="component" value="Unassembled WGS sequence"/>
</dbReference>